<protein>
    <submittedName>
        <fullName evidence="3">Uncharacterized protein</fullName>
    </submittedName>
</protein>
<gene>
    <name evidence="3" type="ORF">HNY73_000909</name>
</gene>
<reference evidence="3" key="1">
    <citation type="journal article" date="2020" name="bioRxiv">
        <title>Chromosome-level reference genome of the European wasp spider Argiope bruennichi: a resource for studies on range expansion and evolutionary adaptation.</title>
        <authorList>
            <person name="Sheffer M.M."/>
            <person name="Hoppe A."/>
            <person name="Krehenwinkel H."/>
            <person name="Uhl G."/>
            <person name="Kuss A.W."/>
            <person name="Jensen L."/>
            <person name="Jensen C."/>
            <person name="Gillespie R.G."/>
            <person name="Hoff K.J."/>
            <person name="Prost S."/>
        </authorList>
    </citation>
    <scope>NUCLEOTIDE SEQUENCE</scope>
</reference>
<keyword evidence="4" id="KW-1185">Reference proteome</keyword>
<feature type="compositionally biased region" description="Basic and acidic residues" evidence="2">
    <location>
        <begin position="218"/>
        <end position="228"/>
    </location>
</feature>
<keyword evidence="1" id="KW-0175">Coiled coil</keyword>
<feature type="coiled-coil region" evidence="1">
    <location>
        <begin position="246"/>
        <end position="365"/>
    </location>
</feature>
<dbReference type="Proteomes" id="UP000807504">
    <property type="component" value="Unassembled WGS sequence"/>
</dbReference>
<feature type="region of interest" description="Disordered" evidence="2">
    <location>
        <begin position="76"/>
        <end position="106"/>
    </location>
</feature>
<sequence>MSHHSESRSNATSDPKQLHEKNNPLKVGGNETNRRPENICKKNVVLSAQYTNVVQQDKNHELRTVPQCKIQKESIQRIETETETEKDGEKKDSNLKEHSDTSNSKPSDILCSCVCCMSDNEQIENTVKDLQNQIQQLTAELSNYKTENQLLRKDINRAKTVVKREIGRNVESFEELVKKMTEDSWIGQQEKIVSLKKELRELKEELKEKGLEAPSPVKRRESLSPEQVPNDRKVHWRLKLERESILRQTEREKQDLIEDRDRLKEKCEVILNRNKELEQQIDSIRQELKEARKDSNGNFISRLQEVEKKAKFCLEEKSRLRRSVEEEETKEKQLLKKIEELNTEIKSQKNTLENVEEILSKKKSDENSLVSSVTKFESEVSSGFRDIDRNLDDVNSEQKKNIEGLNSLIDYLFMFEELFIQQRKKSPSSRCSEDEISSRTSISTDTLNAAEVQIKRTDSADETIPTTTAKQIMQVKRESVVENAQMVIQDTKQKLEKTLANDDQYHFIEESTSLKDECNRFVKLLKDEENENLKKSERIYDLLNSIKNETEELLKNNSQLWRIAAQIKIMLYKNKKLRKLVKDYANALEIEQHGFCHETWDDLIKKAELIYNILGKESKFLKTLITKVAESKAYDFDVYTFACKGKEIFMYKVPIANKF</sequence>
<organism evidence="3 4">
    <name type="scientific">Argiope bruennichi</name>
    <name type="common">Wasp spider</name>
    <name type="synonym">Aranea bruennichi</name>
    <dbReference type="NCBI Taxonomy" id="94029"/>
    <lineage>
        <taxon>Eukaryota</taxon>
        <taxon>Metazoa</taxon>
        <taxon>Ecdysozoa</taxon>
        <taxon>Arthropoda</taxon>
        <taxon>Chelicerata</taxon>
        <taxon>Arachnida</taxon>
        <taxon>Araneae</taxon>
        <taxon>Araneomorphae</taxon>
        <taxon>Entelegynae</taxon>
        <taxon>Araneoidea</taxon>
        <taxon>Araneidae</taxon>
        <taxon>Argiope</taxon>
    </lineage>
</organism>
<dbReference type="AlphaFoldDB" id="A0A8T0G282"/>
<name>A0A8T0G282_ARGBR</name>
<evidence type="ECO:0000313" key="3">
    <source>
        <dbReference type="EMBL" id="KAF8796548.1"/>
    </source>
</evidence>
<evidence type="ECO:0000313" key="4">
    <source>
        <dbReference type="Proteomes" id="UP000807504"/>
    </source>
</evidence>
<feature type="compositionally biased region" description="Basic and acidic residues" evidence="2">
    <location>
        <begin position="76"/>
        <end position="100"/>
    </location>
</feature>
<feature type="region of interest" description="Disordered" evidence="2">
    <location>
        <begin position="209"/>
        <end position="228"/>
    </location>
</feature>
<evidence type="ECO:0000256" key="1">
    <source>
        <dbReference type="SAM" id="Coils"/>
    </source>
</evidence>
<comment type="caution">
    <text evidence="3">The sequence shown here is derived from an EMBL/GenBank/DDBJ whole genome shotgun (WGS) entry which is preliminary data.</text>
</comment>
<feature type="region of interest" description="Disordered" evidence="2">
    <location>
        <begin position="1"/>
        <end position="38"/>
    </location>
</feature>
<accession>A0A8T0G282</accession>
<evidence type="ECO:0000256" key="2">
    <source>
        <dbReference type="SAM" id="MobiDB-lite"/>
    </source>
</evidence>
<feature type="coiled-coil region" evidence="1">
    <location>
        <begin position="120"/>
        <end position="161"/>
    </location>
</feature>
<reference evidence="3" key="2">
    <citation type="submission" date="2020-06" db="EMBL/GenBank/DDBJ databases">
        <authorList>
            <person name="Sheffer M."/>
        </authorList>
    </citation>
    <scope>NUCLEOTIDE SEQUENCE</scope>
</reference>
<proteinExistence type="predicted"/>
<dbReference type="EMBL" id="JABXBU010000001">
    <property type="protein sequence ID" value="KAF8796548.1"/>
    <property type="molecule type" value="Genomic_DNA"/>
</dbReference>